<organism evidence="2 3">
    <name type="scientific">Actinoplanes awajinensis subsp. mycoplanecinus</name>
    <dbReference type="NCBI Taxonomy" id="135947"/>
    <lineage>
        <taxon>Bacteria</taxon>
        <taxon>Bacillati</taxon>
        <taxon>Actinomycetota</taxon>
        <taxon>Actinomycetes</taxon>
        <taxon>Micromonosporales</taxon>
        <taxon>Micromonosporaceae</taxon>
        <taxon>Actinoplanes</taxon>
    </lineage>
</organism>
<feature type="chain" id="PRO_5039492470" description="Peptidase inhibitor family I36" evidence="1">
    <location>
        <begin position="22"/>
        <end position="132"/>
    </location>
</feature>
<dbReference type="OrthoDB" id="4283316at2"/>
<evidence type="ECO:0000256" key="1">
    <source>
        <dbReference type="SAM" id="SignalP"/>
    </source>
</evidence>
<protein>
    <recommendedName>
        <fullName evidence="4">Peptidase inhibitor family I36</fullName>
    </recommendedName>
</protein>
<sequence length="132" mass="14301">MKRLLAAALSFAGAAATIAVAASPAQAAAPQQCPSESFCVYNDVNFQNGVWGTPGNDNDWGDNWFSNRSAKVFKHDSSWYNHGILSGPTFVRVYNNYNRTGAMTICLQAGTYFASKPASSDKGVSHGWYYNC</sequence>
<reference evidence="2 3" key="1">
    <citation type="submission" date="2015-10" db="EMBL/GenBank/DDBJ databases">
        <authorList>
            <person name="Gilbert D.G."/>
        </authorList>
    </citation>
    <scope>NUCLEOTIDE SEQUENCE [LARGE SCALE GENOMIC DNA]</scope>
    <source>
        <strain evidence="2 3">NRRL B-16712</strain>
    </source>
</reference>
<keyword evidence="3" id="KW-1185">Reference proteome</keyword>
<proteinExistence type="predicted"/>
<evidence type="ECO:0008006" key="4">
    <source>
        <dbReference type="Google" id="ProtNLM"/>
    </source>
</evidence>
<dbReference type="RefSeq" id="WP_067703787.1">
    <property type="nucleotide sequence ID" value="NZ_LLZH01000315.1"/>
</dbReference>
<name>A0A101JEJ9_9ACTN</name>
<keyword evidence="1" id="KW-0732">Signal</keyword>
<gene>
    <name evidence="2" type="ORF">ADL15_41005</name>
</gene>
<evidence type="ECO:0000313" key="2">
    <source>
        <dbReference type="EMBL" id="KUL25304.1"/>
    </source>
</evidence>
<dbReference type="AlphaFoldDB" id="A0A101JEJ9"/>
<dbReference type="Pfam" id="PF03995">
    <property type="entry name" value="Inhibitor_I36"/>
    <property type="match status" value="1"/>
</dbReference>
<dbReference type="EMBL" id="LLZH01000315">
    <property type="protein sequence ID" value="KUL25304.1"/>
    <property type="molecule type" value="Genomic_DNA"/>
</dbReference>
<comment type="caution">
    <text evidence="2">The sequence shown here is derived from an EMBL/GenBank/DDBJ whole genome shotgun (WGS) entry which is preliminary data.</text>
</comment>
<accession>A0A101JEJ9</accession>
<dbReference type="Proteomes" id="UP000053244">
    <property type="component" value="Unassembled WGS sequence"/>
</dbReference>
<evidence type="ECO:0000313" key="3">
    <source>
        <dbReference type="Proteomes" id="UP000053244"/>
    </source>
</evidence>
<feature type="signal peptide" evidence="1">
    <location>
        <begin position="1"/>
        <end position="21"/>
    </location>
</feature>